<dbReference type="EMBL" id="JH651384">
    <property type="protein sequence ID" value="EIJ35167.1"/>
    <property type="molecule type" value="Genomic_DNA"/>
</dbReference>
<feature type="signal peptide" evidence="2">
    <location>
        <begin position="1"/>
        <end position="22"/>
    </location>
</feature>
<keyword evidence="4" id="KW-1185">Reference proteome</keyword>
<keyword evidence="1" id="KW-0472">Membrane</keyword>
<keyword evidence="2" id="KW-0732">Signal</keyword>
<name>A0A656HFE6_THINJ</name>
<dbReference type="AlphaFoldDB" id="A0A656HFE6"/>
<dbReference type="RefSeq" id="WP_002709079.1">
    <property type="nucleotide sequence ID" value="NZ_JH651384.1"/>
</dbReference>
<dbReference type="Proteomes" id="UP000005317">
    <property type="component" value="Unassembled WGS sequence"/>
</dbReference>
<proteinExistence type="predicted"/>
<evidence type="ECO:0000256" key="1">
    <source>
        <dbReference type="SAM" id="Phobius"/>
    </source>
</evidence>
<sequence precursor="true">MQQRLILVLSSLILLLSNNAFAHNGLFAHPHTGNEMLHLFVHMLMVLPVAAGAFFLGRWLFRRKLREVSIRSVSKR</sequence>
<organism evidence="3 4">
    <name type="scientific">Thiothrix nivea (strain ATCC 35100 / DSM 5205 / JP2)</name>
    <dbReference type="NCBI Taxonomy" id="870187"/>
    <lineage>
        <taxon>Bacteria</taxon>
        <taxon>Pseudomonadati</taxon>
        <taxon>Pseudomonadota</taxon>
        <taxon>Gammaproteobacteria</taxon>
        <taxon>Thiotrichales</taxon>
        <taxon>Thiotrichaceae</taxon>
        <taxon>Thiothrix</taxon>
    </lineage>
</organism>
<evidence type="ECO:0000256" key="2">
    <source>
        <dbReference type="SAM" id="SignalP"/>
    </source>
</evidence>
<feature type="transmembrane region" description="Helical" evidence="1">
    <location>
        <begin position="38"/>
        <end position="61"/>
    </location>
</feature>
<evidence type="ECO:0000313" key="4">
    <source>
        <dbReference type="Proteomes" id="UP000005317"/>
    </source>
</evidence>
<keyword evidence="1" id="KW-1133">Transmembrane helix</keyword>
<protein>
    <submittedName>
        <fullName evidence="3">Uncharacterized protein</fullName>
    </submittedName>
</protein>
<accession>A0A656HFE6</accession>
<evidence type="ECO:0000313" key="3">
    <source>
        <dbReference type="EMBL" id="EIJ35167.1"/>
    </source>
</evidence>
<keyword evidence="1" id="KW-0812">Transmembrane</keyword>
<feature type="chain" id="PRO_5025051341" evidence="2">
    <location>
        <begin position="23"/>
        <end position="76"/>
    </location>
</feature>
<gene>
    <name evidence="3" type="ORF">Thini_2627</name>
</gene>
<reference evidence="4" key="1">
    <citation type="journal article" date="2011" name="Stand. Genomic Sci.">
        <title>Genome sequence of the filamentous, gliding Thiothrix nivea neotype strain (JP2(T)).</title>
        <authorList>
            <person name="Lapidus A."/>
            <person name="Nolan M."/>
            <person name="Lucas S."/>
            <person name="Glavina Del Rio T."/>
            <person name="Tice H."/>
            <person name="Cheng J.F."/>
            <person name="Tapia R."/>
            <person name="Han C."/>
            <person name="Goodwin L."/>
            <person name="Pitluck S."/>
            <person name="Liolios K."/>
            <person name="Pagani I."/>
            <person name="Ivanova N."/>
            <person name="Huntemann M."/>
            <person name="Mavromatis K."/>
            <person name="Mikhailova N."/>
            <person name="Pati A."/>
            <person name="Chen A."/>
            <person name="Palaniappan K."/>
            <person name="Land M."/>
            <person name="Brambilla E.M."/>
            <person name="Rohde M."/>
            <person name="Abt B."/>
            <person name="Verbarg S."/>
            <person name="Goker M."/>
            <person name="Bristow J."/>
            <person name="Eisen J.A."/>
            <person name="Markowitz V."/>
            <person name="Hugenholtz P."/>
            <person name="Kyrpides N.C."/>
            <person name="Klenk H.P."/>
            <person name="Woyke T."/>
        </authorList>
    </citation>
    <scope>NUCLEOTIDE SEQUENCE [LARGE SCALE GENOMIC DNA]</scope>
    <source>
        <strain evidence="4">ATCC 35100 / DSM 5205 / JP2</strain>
    </source>
</reference>